<sequence>MFDRHTDVDAVLKNKNLDQRRPCMGELNSQTIAIHTLAHQDSLASQQGWCSPWKQDSEPLMLGRFGSSVIYLCLSKAIDIWNEGPSAFKYDLDPYTMYTLLPSQHLPSWNRHHLPVEDLVLPDVIYDQGCGIPSQSISLAYLEDRLFLFTTQSQSSVRFGIVQPAGGIFALHMWANGSWTNMARSTKTLCRQFAFTAPVYLSVIFDKESREDFDKNPYRHNIYYTEEASMLVPIYLAPVYRTSVSHLAENVLFMGLPKFKVEEQKCKHCKKKLPSSNRVVVAYEVRNSGLCMTVRPITPKPPKEKRKIED</sequence>
<gene>
    <name evidence="2" type="primary">FG06602.1</name>
    <name evidence="1" type="ORF">FGRAMPH1_01T22681</name>
</gene>
<reference evidence="2" key="4">
    <citation type="submission" date="2017-01" db="UniProtKB">
        <authorList>
            <consortium name="EnsemblFungi"/>
        </authorList>
    </citation>
    <scope>IDENTIFICATION</scope>
    <source>
        <strain evidence="2">PH-1 / ATCC MYA-4620 / FGSC 9075 / NRRL 31084</strain>
    </source>
</reference>
<accession>A0A098DMH5</accession>
<organism evidence="1 3">
    <name type="scientific">Gibberella zeae (strain ATCC MYA-4620 / CBS 123657 / FGSC 9075 / NRRL 31084 / PH-1)</name>
    <name type="common">Wheat head blight fungus</name>
    <name type="synonym">Fusarium graminearum</name>
    <dbReference type="NCBI Taxonomy" id="229533"/>
    <lineage>
        <taxon>Eukaryota</taxon>
        <taxon>Fungi</taxon>
        <taxon>Dikarya</taxon>
        <taxon>Ascomycota</taxon>
        <taxon>Pezizomycotina</taxon>
        <taxon>Sordariomycetes</taxon>
        <taxon>Hypocreomycetidae</taxon>
        <taxon>Hypocreales</taxon>
        <taxon>Nectriaceae</taxon>
        <taxon>Fusarium</taxon>
    </lineage>
</organism>
<dbReference type="HOGENOM" id="CLU_897293_0_0_1"/>
<accession>I1RR88</accession>
<dbReference type="InParanoid" id="I1RR88"/>
<dbReference type="Proteomes" id="UP000070720">
    <property type="component" value="Chromosome 4"/>
</dbReference>
<dbReference type="OrthoDB" id="10416496at2759"/>
<evidence type="ECO:0000313" key="2">
    <source>
        <dbReference type="EnsemblFungi" id="CEF83061"/>
    </source>
</evidence>
<protein>
    <submittedName>
        <fullName evidence="1">Chromosome 4, complete genome</fullName>
    </submittedName>
</protein>
<reference evidence="2 3" key="2">
    <citation type="journal article" date="2010" name="Nature">
        <title>Comparative genomics reveals mobile pathogenicity chromosomes in Fusarium.</title>
        <authorList>
            <person name="Ma L.J."/>
            <person name="van der Does H.C."/>
            <person name="Borkovich K.A."/>
            <person name="Coleman J.J."/>
            <person name="Daboussi M.J."/>
            <person name="Di Pietro A."/>
            <person name="Dufresne M."/>
            <person name="Freitag M."/>
            <person name="Grabherr M."/>
            <person name="Henrissat B."/>
            <person name="Houterman P.M."/>
            <person name="Kang S."/>
            <person name="Shim W.B."/>
            <person name="Woloshuk C."/>
            <person name="Xie X."/>
            <person name="Xu J.R."/>
            <person name="Antoniw J."/>
            <person name="Baker S.E."/>
            <person name="Bluhm B.H."/>
            <person name="Breakspear A."/>
            <person name="Brown D.W."/>
            <person name="Butchko R.A."/>
            <person name="Chapman S."/>
            <person name="Coulson R."/>
            <person name="Coutinho P.M."/>
            <person name="Danchin E.G."/>
            <person name="Diener A."/>
            <person name="Gale L.R."/>
            <person name="Gardiner D.M."/>
            <person name="Goff S."/>
            <person name="Hammond-Kosack K.E."/>
            <person name="Hilburn K."/>
            <person name="Hua-Van A."/>
            <person name="Jonkers W."/>
            <person name="Kazan K."/>
            <person name="Kodira C.D."/>
            <person name="Koehrsen M."/>
            <person name="Kumar L."/>
            <person name="Lee Y.H."/>
            <person name="Li L."/>
            <person name="Manners J.M."/>
            <person name="Miranda-Saavedra D."/>
            <person name="Mukherjee M."/>
            <person name="Park G."/>
            <person name="Park J."/>
            <person name="Park S.Y."/>
            <person name="Proctor R.H."/>
            <person name="Regev A."/>
            <person name="Ruiz-Roldan M.C."/>
            <person name="Sain D."/>
            <person name="Sakthikumar S."/>
            <person name="Sykes S."/>
            <person name="Schwartz D.C."/>
            <person name="Turgeon B.G."/>
            <person name="Wapinski I."/>
            <person name="Yoder O."/>
            <person name="Young S."/>
            <person name="Zeng Q."/>
            <person name="Zhou S."/>
            <person name="Galagan J."/>
            <person name="Cuomo C.A."/>
            <person name="Kistler H.C."/>
            <person name="Rep M."/>
        </authorList>
    </citation>
    <scope>GENOME REANNOTATION</scope>
    <source>
        <strain evidence="3">ATCC MYA-4620 / CBS 123657 / FGSC 9075 / NRRL 31084 / PH-1</strain>
        <strain evidence="2">PH-1 / ATCC MYA-4620 / FGSC 9075 / NRRL 31084</strain>
    </source>
</reference>
<dbReference type="RefSeq" id="XP_011326218.1">
    <property type="nucleotide sequence ID" value="XM_011327916.1"/>
</dbReference>
<reference evidence="1 3" key="3">
    <citation type="journal article" date="2015" name="BMC Genomics">
        <title>The completed genome sequence of the pathogenic ascomycete fungus Fusarium graminearum.</title>
        <authorList>
            <person name="King R."/>
            <person name="Urban M."/>
            <person name="Hammond-Kosack M.C."/>
            <person name="Hassani-Pak K."/>
            <person name="Hammond-Kosack K.E."/>
        </authorList>
    </citation>
    <scope>NUCLEOTIDE SEQUENCE [LARGE SCALE GENOMIC DNA]</scope>
    <source>
        <strain evidence="3">ATCC MYA-4620 / CBS 123657 / FGSC 9075 / NRRL 31084 / PH-1</strain>
        <strain evidence="1">PH-1</strain>
    </source>
</reference>
<keyword evidence="3" id="KW-1185">Reference proteome</keyword>
<evidence type="ECO:0000313" key="3">
    <source>
        <dbReference type="Proteomes" id="UP000070720"/>
    </source>
</evidence>
<reference evidence="2 3" key="1">
    <citation type="journal article" date="2007" name="Science">
        <title>The Fusarium graminearum genome reveals a link between localized polymorphism and pathogen specialization.</title>
        <authorList>
            <person name="Cuomo C.A."/>
            <person name="Gueldener U."/>
            <person name="Xu J.-R."/>
            <person name="Trail F."/>
            <person name="Turgeon B.G."/>
            <person name="Di Pietro A."/>
            <person name="Walton J.D."/>
            <person name="Ma L.-J."/>
            <person name="Baker S.E."/>
            <person name="Rep M."/>
            <person name="Adam G."/>
            <person name="Antoniw J."/>
            <person name="Baldwin T."/>
            <person name="Calvo S.E."/>
            <person name="Chang Y.-L."/>
            <person name="DeCaprio D."/>
            <person name="Gale L.R."/>
            <person name="Gnerre S."/>
            <person name="Goswami R.S."/>
            <person name="Hammond-Kosack K."/>
            <person name="Harris L.J."/>
            <person name="Hilburn K."/>
            <person name="Kennell J.C."/>
            <person name="Kroken S."/>
            <person name="Magnuson J.K."/>
            <person name="Mannhaupt G."/>
            <person name="Mauceli E.W."/>
            <person name="Mewes H.-W."/>
            <person name="Mitterbauer R."/>
            <person name="Muehlbauer G."/>
            <person name="Muensterkoetter M."/>
            <person name="Nelson D."/>
            <person name="O'Donnell K."/>
            <person name="Ouellet T."/>
            <person name="Qi W."/>
            <person name="Quesneville H."/>
            <person name="Roncero M.I.G."/>
            <person name="Seong K.-Y."/>
            <person name="Tetko I.V."/>
            <person name="Urban M."/>
            <person name="Waalwijk C."/>
            <person name="Ward T.J."/>
            <person name="Yao J."/>
            <person name="Birren B.W."/>
            <person name="Kistler H.C."/>
        </authorList>
    </citation>
    <scope>NUCLEOTIDE SEQUENCE [LARGE SCALE GENOMIC DNA]</scope>
    <source>
        <strain evidence="3">ATCC MYA-4620 / CBS 123657 / FGSC 9075 / NRRL 31084 / PH-1</strain>
        <strain evidence="2">PH-1 / ATCC MYA-4620 / FGSC 9075 / NRRL 31084</strain>
    </source>
</reference>
<dbReference type="VEuPathDB" id="FungiDB:FGRAMPH1_01G22681"/>
<dbReference type="AlphaFoldDB" id="I1RR88"/>
<dbReference type="KEGG" id="fgr:FGSG_06602"/>
<evidence type="ECO:0000313" key="1">
    <source>
        <dbReference type="EMBL" id="CEF83061.1"/>
    </source>
</evidence>
<name>I1RR88_GIBZE</name>
<dbReference type="EnsemblFungi" id="CEF83061">
    <property type="protein sequence ID" value="CEF83061"/>
    <property type="gene ID" value="FGRRES_06602"/>
</dbReference>
<dbReference type="EMBL" id="HG970335">
    <property type="protein sequence ID" value="CEF83061.1"/>
    <property type="molecule type" value="Genomic_DNA"/>
</dbReference>
<proteinExistence type="predicted"/>